<accession>A0ABR2SPE8</accession>
<proteinExistence type="predicted"/>
<sequence>MRWRGDILVARHSAFAHQQPQQGQGQPYPAVGNAWSGFLLALFKTNGRMLHCIRWQIMHLTGSYSLRVFEISTSHV</sequence>
<protein>
    <submittedName>
        <fullName evidence="1">Uncharacterized protein</fullName>
    </submittedName>
</protein>
<comment type="caution">
    <text evidence="1">The sequence shown here is derived from an EMBL/GenBank/DDBJ whole genome shotgun (WGS) entry which is preliminary data.</text>
</comment>
<organism evidence="1 2">
    <name type="scientific">Hibiscus sabdariffa</name>
    <name type="common">roselle</name>
    <dbReference type="NCBI Taxonomy" id="183260"/>
    <lineage>
        <taxon>Eukaryota</taxon>
        <taxon>Viridiplantae</taxon>
        <taxon>Streptophyta</taxon>
        <taxon>Embryophyta</taxon>
        <taxon>Tracheophyta</taxon>
        <taxon>Spermatophyta</taxon>
        <taxon>Magnoliopsida</taxon>
        <taxon>eudicotyledons</taxon>
        <taxon>Gunneridae</taxon>
        <taxon>Pentapetalae</taxon>
        <taxon>rosids</taxon>
        <taxon>malvids</taxon>
        <taxon>Malvales</taxon>
        <taxon>Malvaceae</taxon>
        <taxon>Malvoideae</taxon>
        <taxon>Hibiscus</taxon>
    </lineage>
</organism>
<gene>
    <name evidence="1" type="ORF">V6N11_066866</name>
</gene>
<keyword evidence="2" id="KW-1185">Reference proteome</keyword>
<name>A0ABR2SPE8_9ROSI</name>
<evidence type="ECO:0000313" key="2">
    <source>
        <dbReference type="Proteomes" id="UP001396334"/>
    </source>
</evidence>
<dbReference type="Proteomes" id="UP001396334">
    <property type="component" value="Unassembled WGS sequence"/>
</dbReference>
<reference evidence="1 2" key="1">
    <citation type="journal article" date="2024" name="G3 (Bethesda)">
        <title>Genome assembly of Hibiscus sabdariffa L. provides insights into metabolisms of medicinal natural products.</title>
        <authorList>
            <person name="Kim T."/>
        </authorList>
    </citation>
    <scope>NUCLEOTIDE SEQUENCE [LARGE SCALE GENOMIC DNA]</scope>
    <source>
        <strain evidence="1">TK-2024</strain>
        <tissue evidence="1">Old leaves</tissue>
    </source>
</reference>
<evidence type="ECO:0000313" key="1">
    <source>
        <dbReference type="EMBL" id="KAK9027017.1"/>
    </source>
</evidence>
<dbReference type="EMBL" id="JBBPBN010000012">
    <property type="protein sequence ID" value="KAK9027017.1"/>
    <property type="molecule type" value="Genomic_DNA"/>
</dbReference>